<dbReference type="KEGG" id="mmet:MCMEM_0710"/>
<dbReference type="HOGENOM" id="CLU_090389_20_3_2"/>
<organism evidence="4 5">
    <name type="scientific">Methanococcoides methylutens MM1</name>
    <dbReference type="NCBI Taxonomy" id="1434104"/>
    <lineage>
        <taxon>Archaea</taxon>
        <taxon>Methanobacteriati</taxon>
        <taxon>Methanobacteriota</taxon>
        <taxon>Stenosarchaea group</taxon>
        <taxon>Methanomicrobia</taxon>
        <taxon>Methanosarcinales</taxon>
        <taxon>Methanosarcinaceae</taxon>
        <taxon>Methanococcoides</taxon>
    </lineage>
</organism>
<dbReference type="RefSeq" id="WP_048204939.1">
    <property type="nucleotide sequence ID" value="NZ_CP009518.1"/>
</dbReference>
<dbReference type="EMBL" id="CP009518">
    <property type="protein sequence ID" value="AKB84763.1"/>
    <property type="molecule type" value="Genomic_DNA"/>
</dbReference>
<comment type="similarity">
    <text evidence="1">Belongs to the glutaredoxin family.</text>
</comment>
<dbReference type="InterPro" id="IPR036249">
    <property type="entry name" value="Thioredoxin-like_sf"/>
</dbReference>
<reference evidence="4 5" key="1">
    <citation type="submission" date="2014-07" db="EMBL/GenBank/DDBJ databases">
        <title>Methanogenic archaea and the global carbon cycle.</title>
        <authorList>
            <person name="Henriksen J.R."/>
            <person name="Luke J."/>
            <person name="Reinhart S."/>
            <person name="Benedict M.N."/>
            <person name="Youngblut N.D."/>
            <person name="Metcalf M.E."/>
            <person name="Whitaker R.J."/>
            <person name="Metcalf W.W."/>
        </authorList>
    </citation>
    <scope>NUCLEOTIDE SEQUENCE [LARGE SCALE GENOMIC DNA]</scope>
    <source>
        <strain evidence="4 5">MM1</strain>
    </source>
</reference>
<evidence type="ECO:0000313" key="4">
    <source>
        <dbReference type="EMBL" id="AKB84763.1"/>
    </source>
</evidence>
<dbReference type="OrthoDB" id="35385at2157"/>
<dbReference type="STRING" id="1434104.MCMEM_0710"/>
<evidence type="ECO:0000256" key="2">
    <source>
        <dbReference type="ARBA" id="ARBA00022982"/>
    </source>
</evidence>
<dbReference type="PROSITE" id="PS51354">
    <property type="entry name" value="GLUTAREDOXIN_2"/>
    <property type="match status" value="1"/>
</dbReference>
<feature type="domain" description="Thioredoxin-like fold" evidence="3">
    <location>
        <begin position="5"/>
        <end position="77"/>
    </location>
</feature>
<dbReference type="SUPFAM" id="SSF52833">
    <property type="entry name" value="Thioredoxin-like"/>
    <property type="match status" value="1"/>
</dbReference>
<dbReference type="Pfam" id="PF13192">
    <property type="entry name" value="Thioredoxin_3"/>
    <property type="match status" value="1"/>
</dbReference>
<evidence type="ECO:0000259" key="3">
    <source>
        <dbReference type="Pfam" id="PF13192"/>
    </source>
</evidence>
<gene>
    <name evidence="4" type="ORF">MCMEM_0710</name>
</gene>
<keyword evidence="2" id="KW-0813">Transport</keyword>
<keyword evidence="5" id="KW-1185">Reference proteome</keyword>
<keyword evidence="2" id="KW-0249">Electron transport</keyword>
<evidence type="ECO:0000256" key="1">
    <source>
        <dbReference type="ARBA" id="ARBA00007787"/>
    </source>
</evidence>
<proteinExistence type="inferred from homology"/>
<dbReference type="InterPro" id="IPR012336">
    <property type="entry name" value="Thioredoxin-like_fold"/>
</dbReference>
<dbReference type="Gene3D" id="3.40.30.10">
    <property type="entry name" value="Glutaredoxin"/>
    <property type="match status" value="1"/>
</dbReference>
<dbReference type="AlphaFoldDB" id="A0A0E3SR82"/>
<dbReference type="Proteomes" id="UP000033048">
    <property type="component" value="Chromosome"/>
</dbReference>
<dbReference type="GeneID" id="24893225"/>
<accession>A0A0E3SR82</accession>
<protein>
    <submittedName>
        <fullName evidence="4">Thioredoxin</fullName>
    </submittedName>
</protein>
<name>A0A0E3SR82_METMT</name>
<sequence>MVKVTLVHASWCHVCPAAKKLWNDLKSEHDFDYEEVDIDTPEGDKLSEKYSIMSVPTTIIDGEIAFIGVPDKGEALQKLS</sequence>
<evidence type="ECO:0000313" key="5">
    <source>
        <dbReference type="Proteomes" id="UP000033048"/>
    </source>
</evidence>